<feature type="region of interest" description="Disordered" evidence="3">
    <location>
        <begin position="232"/>
        <end position="259"/>
    </location>
</feature>
<feature type="domain" description="Gfo/Idh/MocA-like oxidoreductase N-terminal" evidence="4">
    <location>
        <begin position="11"/>
        <end position="132"/>
    </location>
</feature>
<dbReference type="InterPro" id="IPR000683">
    <property type="entry name" value="Gfo/Idh/MocA-like_OxRdtase_N"/>
</dbReference>
<organism evidence="6">
    <name type="scientific">Arthrobacter sp. K5</name>
    <dbReference type="NCBI Taxonomy" id="2839623"/>
    <lineage>
        <taxon>Bacteria</taxon>
        <taxon>Bacillati</taxon>
        <taxon>Actinomycetota</taxon>
        <taxon>Actinomycetes</taxon>
        <taxon>Micrococcales</taxon>
        <taxon>Micrococcaceae</taxon>
        <taxon>Arthrobacter</taxon>
    </lineage>
</organism>
<accession>A0AAU8ETA3</accession>
<evidence type="ECO:0000256" key="2">
    <source>
        <dbReference type="ARBA" id="ARBA00023027"/>
    </source>
</evidence>
<keyword evidence="2" id="KW-0520">NAD</keyword>
<dbReference type="SUPFAM" id="SSF51735">
    <property type="entry name" value="NAD(P)-binding Rossmann-fold domains"/>
    <property type="match status" value="1"/>
</dbReference>
<evidence type="ECO:0000256" key="1">
    <source>
        <dbReference type="ARBA" id="ARBA00023002"/>
    </source>
</evidence>
<dbReference type="EMBL" id="CP159279">
    <property type="protein sequence ID" value="XCH11950.1"/>
    <property type="molecule type" value="Genomic_DNA"/>
</dbReference>
<evidence type="ECO:0000259" key="4">
    <source>
        <dbReference type="Pfam" id="PF01408"/>
    </source>
</evidence>
<dbReference type="Pfam" id="PF01408">
    <property type="entry name" value="GFO_IDH_MocA"/>
    <property type="match status" value="1"/>
</dbReference>
<dbReference type="InterPro" id="IPR050463">
    <property type="entry name" value="Gfo/Idh/MocA_oxidrdct_glycsds"/>
</dbReference>
<dbReference type="Pfam" id="PF22725">
    <property type="entry name" value="GFO_IDH_MocA_C3"/>
    <property type="match status" value="1"/>
</dbReference>
<dbReference type="InterPro" id="IPR036291">
    <property type="entry name" value="NAD(P)-bd_dom_sf"/>
</dbReference>
<dbReference type="Gene3D" id="3.40.50.720">
    <property type="entry name" value="NAD(P)-binding Rossmann-like Domain"/>
    <property type="match status" value="1"/>
</dbReference>
<dbReference type="AlphaFoldDB" id="A0AAU8ETA3"/>
<gene>
    <name evidence="6" type="ORF">ABRP34_02740</name>
</gene>
<evidence type="ECO:0000256" key="3">
    <source>
        <dbReference type="SAM" id="MobiDB-lite"/>
    </source>
</evidence>
<dbReference type="InterPro" id="IPR055170">
    <property type="entry name" value="GFO_IDH_MocA-like_dom"/>
</dbReference>
<feature type="domain" description="GFO/IDH/MocA-like oxidoreductase" evidence="5">
    <location>
        <begin position="150"/>
        <end position="307"/>
    </location>
</feature>
<dbReference type="RefSeq" id="WP_353712173.1">
    <property type="nucleotide sequence ID" value="NZ_CP159279.1"/>
</dbReference>
<dbReference type="Gene3D" id="3.30.360.10">
    <property type="entry name" value="Dihydrodipicolinate Reductase, domain 2"/>
    <property type="match status" value="1"/>
</dbReference>
<dbReference type="GO" id="GO:0000166">
    <property type="term" value="F:nucleotide binding"/>
    <property type="evidence" value="ECO:0007669"/>
    <property type="project" value="InterPro"/>
</dbReference>
<sequence>MTSTTSEPGKLRIALIGYSFMGSIHAQAWITAPRFFDLGVVPVLAAVCGRDQEAAQSFANRFGIGRVETDWRTLVADPDIDAVDICAPGNLHAEIAMAALEAGKHVLCEKPLANTVGEAERMALAAEEAKARGALAMVGFSYRRTPALAYARELVRDGRLGTIRHIRASYLQDWIVDEEFPLVWRLQKDKAGSGALGDIGAHIIDLAQYVTGHRLAGISALTETFVKTRPYAGSSSGLQAQPGPEPASGLRAQGHEKPERGAVTVDDAAVVIGRTAEGALATFEATRFATGRKNAIRLEVNGSRGSLAFDFEDLNELWFHDHTDPAESSGFRRILVTEPNHPYAGAWWPPGHGLGYDHAFVHQAADFARCVARGEQPEPSFAEGLQIQRLLDAAEASAANNAQWQDVTAGA</sequence>
<dbReference type="PANTHER" id="PTHR43818:SF11">
    <property type="entry name" value="BCDNA.GH03377"/>
    <property type="match status" value="1"/>
</dbReference>
<protein>
    <submittedName>
        <fullName evidence="6">Gfo/Idh/MocA family oxidoreductase</fullName>
    </submittedName>
</protein>
<dbReference type="SUPFAM" id="SSF55347">
    <property type="entry name" value="Glyceraldehyde-3-phosphate dehydrogenase-like, C-terminal domain"/>
    <property type="match status" value="1"/>
</dbReference>
<reference evidence="6" key="1">
    <citation type="submission" date="2024-06" db="EMBL/GenBank/DDBJ databases">
        <title>Biodegradation of dimethachlon by Arthrobacter sp. K5: mechanistic insights and ecological implications.</title>
        <authorList>
            <person name="Hu S."/>
            <person name="Lu P."/>
        </authorList>
    </citation>
    <scope>NUCLEOTIDE SEQUENCE</scope>
    <source>
        <strain evidence="6">K5</strain>
    </source>
</reference>
<evidence type="ECO:0000259" key="5">
    <source>
        <dbReference type="Pfam" id="PF22725"/>
    </source>
</evidence>
<keyword evidence="1" id="KW-0560">Oxidoreductase</keyword>
<dbReference type="GO" id="GO:0016491">
    <property type="term" value="F:oxidoreductase activity"/>
    <property type="evidence" value="ECO:0007669"/>
    <property type="project" value="UniProtKB-KW"/>
</dbReference>
<dbReference type="PANTHER" id="PTHR43818">
    <property type="entry name" value="BCDNA.GH03377"/>
    <property type="match status" value="1"/>
</dbReference>
<proteinExistence type="predicted"/>
<evidence type="ECO:0000313" key="6">
    <source>
        <dbReference type="EMBL" id="XCH11950.1"/>
    </source>
</evidence>
<name>A0AAU8ETA3_9MICC</name>